<reference evidence="2 3" key="1">
    <citation type="journal article" date="2024" name="Microbiol. Resour. Announc.">
        <title>Genome annotations for the ascomycete fungi Trichoderma harzianum, Trichoderma aggressivum, and Purpureocillium lilacinum.</title>
        <authorList>
            <person name="Beijen E.P.W."/>
            <person name="Ohm R.A."/>
        </authorList>
    </citation>
    <scope>NUCLEOTIDE SEQUENCE [LARGE SCALE GENOMIC DNA]</scope>
    <source>
        <strain evidence="2 3">CBS 150709</strain>
    </source>
</reference>
<feature type="compositionally biased region" description="Basic and acidic residues" evidence="1">
    <location>
        <begin position="124"/>
        <end position="136"/>
    </location>
</feature>
<comment type="caution">
    <text evidence="2">The sequence shown here is derived from an EMBL/GenBank/DDBJ whole genome shotgun (WGS) entry which is preliminary data.</text>
</comment>
<name>A0ABR0C369_PURLI</name>
<evidence type="ECO:0000313" key="3">
    <source>
        <dbReference type="Proteomes" id="UP001287286"/>
    </source>
</evidence>
<gene>
    <name evidence="2" type="ORF">Purlil1_4778</name>
</gene>
<protein>
    <submittedName>
        <fullName evidence="2">Uncharacterized protein</fullName>
    </submittedName>
</protein>
<accession>A0ABR0C369</accession>
<proteinExistence type="predicted"/>
<feature type="compositionally biased region" description="Low complexity" evidence="1">
    <location>
        <begin position="36"/>
        <end position="45"/>
    </location>
</feature>
<dbReference type="Proteomes" id="UP001287286">
    <property type="component" value="Unassembled WGS sequence"/>
</dbReference>
<sequence>MNTATDADELSVPRRGDEGLPDNQSCRAPAVHSLCSARRTSTARSRQPRYRPPVRQPAAAAQFVLPSRLLPAIPRAAGRTAYQPAAARDSRSTAARRGRPSCVRVCIPVGEKQGRSLFSGESSLGEKRGRSSRDNAGENGAAEAEEEEQEREQEQAPIFVRVPRKQNGESTLRVGVRGGREAVACLRACERRVCAVRLERKAVVGAMGWLMRRGPRRVGDGFRCGGFGGRVGSQQQQVQVVRED</sequence>
<keyword evidence="3" id="KW-1185">Reference proteome</keyword>
<feature type="region of interest" description="Disordered" evidence="1">
    <location>
        <begin position="117"/>
        <end position="157"/>
    </location>
</feature>
<feature type="region of interest" description="Disordered" evidence="1">
    <location>
        <begin position="1"/>
        <end position="57"/>
    </location>
</feature>
<evidence type="ECO:0000256" key="1">
    <source>
        <dbReference type="SAM" id="MobiDB-lite"/>
    </source>
</evidence>
<organism evidence="2 3">
    <name type="scientific">Purpureocillium lilacinum</name>
    <name type="common">Paecilomyces lilacinus</name>
    <dbReference type="NCBI Taxonomy" id="33203"/>
    <lineage>
        <taxon>Eukaryota</taxon>
        <taxon>Fungi</taxon>
        <taxon>Dikarya</taxon>
        <taxon>Ascomycota</taxon>
        <taxon>Pezizomycotina</taxon>
        <taxon>Sordariomycetes</taxon>
        <taxon>Hypocreomycetidae</taxon>
        <taxon>Hypocreales</taxon>
        <taxon>Ophiocordycipitaceae</taxon>
        <taxon>Purpureocillium</taxon>
    </lineage>
</organism>
<dbReference type="EMBL" id="JAWRVI010000014">
    <property type="protein sequence ID" value="KAK4090642.1"/>
    <property type="molecule type" value="Genomic_DNA"/>
</dbReference>
<evidence type="ECO:0000313" key="2">
    <source>
        <dbReference type="EMBL" id="KAK4090642.1"/>
    </source>
</evidence>